<dbReference type="EMBL" id="JRES01000789">
    <property type="protein sequence ID" value="KNC28331.1"/>
    <property type="molecule type" value="Genomic_DNA"/>
</dbReference>
<evidence type="ECO:0000256" key="1">
    <source>
        <dbReference type="SAM" id="MobiDB-lite"/>
    </source>
</evidence>
<evidence type="ECO:0000256" key="2">
    <source>
        <dbReference type="SAM" id="SignalP"/>
    </source>
</evidence>
<dbReference type="OrthoDB" id="10360566at2759"/>
<accession>A0A0L0C7U6</accession>
<proteinExistence type="predicted"/>
<keyword evidence="2" id="KW-0732">Signal</keyword>
<reference evidence="3 4" key="1">
    <citation type="journal article" date="2015" name="Nat. Commun.">
        <title>Lucilia cuprina genome unlocks parasitic fly biology to underpin future interventions.</title>
        <authorList>
            <person name="Anstead C.A."/>
            <person name="Korhonen P.K."/>
            <person name="Young N.D."/>
            <person name="Hall R.S."/>
            <person name="Jex A.R."/>
            <person name="Murali S.C."/>
            <person name="Hughes D.S."/>
            <person name="Lee S.F."/>
            <person name="Perry T."/>
            <person name="Stroehlein A.J."/>
            <person name="Ansell B.R."/>
            <person name="Breugelmans B."/>
            <person name="Hofmann A."/>
            <person name="Qu J."/>
            <person name="Dugan S."/>
            <person name="Lee S.L."/>
            <person name="Chao H."/>
            <person name="Dinh H."/>
            <person name="Han Y."/>
            <person name="Doddapaneni H.V."/>
            <person name="Worley K.C."/>
            <person name="Muzny D.M."/>
            <person name="Ioannidis P."/>
            <person name="Waterhouse R.M."/>
            <person name="Zdobnov E.M."/>
            <person name="James P.J."/>
            <person name="Bagnall N.H."/>
            <person name="Kotze A.C."/>
            <person name="Gibbs R.A."/>
            <person name="Richards S."/>
            <person name="Batterham P."/>
            <person name="Gasser R.B."/>
        </authorList>
    </citation>
    <scope>NUCLEOTIDE SEQUENCE [LARGE SCALE GENOMIC DNA]</scope>
    <source>
        <strain evidence="3 4">LS</strain>
        <tissue evidence="3">Full body</tissue>
    </source>
</reference>
<organism evidence="3 4">
    <name type="scientific">Lucilia cuprina</name>
    <name type="common">Green bottle fly</name>
    <name type="synonym">Australian sheep blowfly</name>
    <dbReference type="NCBI Taxonomy" id="7375"/>
    <lineage>
        <taxon>Eukaryota</taxon>
        <taxon>Metazoa</taxon>
        <taxon>Ecdysozoa</taxon>
        <taxon>Arthropoda</taxon>
        <taxon>Hexapoda</taxon>
        <taxon>Insecta</taxon>
        <taxon>Pterygota</taxon>
        <taxon>Neoptera</taxon>
        <taxon>Endopterygota</taxon>
        <taxon>Diptera</taxon>
        <taxon>Brachycera</taxon>
        <taxon>Muscomorpha</taxon>
        <taxon>Oestroidea</taxon>
        <taxon>Calliphoridae</taxon>
        <taxon>Luciliinae</taxon>
        <taxon>Lucilia</taxon>
    </lineage>
</organism>
<evidence type="ECO:0000313" key="4">
    <source>
        <dbReference type="Proteomes" id="UP000037069"/>
    </source>
</evidence>
<sequence length="186" mass="22270">MLKLKYSFYLAVFLINIKTITSLPFDGPCRYDCYDDEKRCATLSDGSKTDFPKCWVVDEACRWFKNIVSYTEGPCYQLFRPRQWGHQLFRPRPWGNPSFRPRPWGHPPFRPRPWGHQPFGRQSFRQPPYRPRPWGNQPFGRQSFRQSPFGHQPIRPQLFGHQSFRHPPFGRQSFHQPPFPPMPPFF</sequence>
<evidence type="ECO:0000313" key="3">
    <source>
        <dbReference type="EMBL" id="KNC28331.1"/>
    </source>
</evidence>
<feature type="signal peptide" evidence="2">
    <location>
        <begin position="1"/>
        <end position="22"/>
    </location>
</feature>
<comment type="caution">
    <text evidence="3">The sequence shown here is derived from an EMBL/GenBank/DDBJ whole genome shotgun (WGS) entry which is preliminary data.</text>
</comment>
<feature type="chain" id="PRO_5005535922" evidence="2">
    <location>
        <begin position="23"/>
        <end position="186"/>
    </location>
</feature>
<keyword evidence="4" id="KW-1185">Reference proteome</keyword>
<name>A0A0L0C7U6_LUCCU</name>
<feature type="region of interest" description="Disordered" evidence="1">
    <location>
        <begin position="120"/>
        <end position="142"/>
    </location>
</feature>
<protein>
    <submittedName>
        <fullName evidence="3">Uncharacterized protein</fullName>
    </submittedName>
</protein>
<gene>
    <name evidence="3" type="ORF">FF38_06297</name>
</gene>
<dbReference type="Proteomes" id="UP000037069">
    <property type="component" value="Unassembled WGS sequence"/>
</dbReference>
<dbReference type="AlphaFoldDB" id="A0A0L0C7U6"/>